<dbReference type="Gene3D" id="3.30.70.1440">
    <property type="entry name" value="Multidrug efflux transporter AcrB pore domain"/>
    <property type="match status" value="1"/>
</dbReference>
<dbReference type="InterPro" id="IPR027463">
    <property type="entry name" value="AcrB_DN_DC_subdom"/>
</dbReference>
<evidence type="ECO:0000256" key="4">
    <source>
        <dbReference type="ARBA" id="ARBA00022475"/>
    </source>
</evidence>
<sequence>MLNAVIRFALRQRLLVIALAVFLMGYGTWQATQSDIDVFPDLNRPRVVVMTEAPGLAPEEVETLITFPIETTLNGANGVQAVRSSSGVGISVVYVEFDWGTDIYTDRQIVTERLQLVQERMPPGVRPQLAPVSSIMGQILMLGMWSEGNETPPIELRTLADWVVRQRLLTIPGVAQVFTMGGGRKQFQVLVDPDALLQYGVTLEQVRHAVIDSNENAAGGYLDQQGPNELLVRALGRVQTIEDLRKVTVTIRNGRPVALEQIARVVEDAQVKRGDSAAFLRQEDGTFSGGDAVVLTINKQPGADTREVSDAVLEAIEELRPTLPDDIRIVPTYAQKSFIDRAIDNVVEALRDGAILVVIVLFLFLMNIRTTFITLTAIPLSLVMTAIVFRMFGLSINTMTLGGLAVAIGELVDDAIVDVENIFRRLKENRAAGNPKPPLLVVFQASTEVRKSIVFGTMIVILVFIPLFALTGMEGRLFAPLGVAYIVSILSSLLVSLTVTPVLSYWLLNRGRSEGEERDSFVLRGLKWVADKVIRFSLALPGLNLAVTVGAVGLAGVFLFNLERDFLPPFNEGSVQLNVILPPGTSLATSNSINRTVEDRLREIEDITGFVRRTGRAEQDEHAEPVSNSEYILELDPESPRSREAQLEEIREAMADIPGIVTAVEQPIAHLISHMLSGVKAQIGIKIYGDDLDILRREARKFEVAMQEIPGVTDLLVEPQVIIPQLRIQLDRDALLLNGLTPADVNAFIETAMNGQVVSEVLVGQRTFDLLLRLDEKYREDLEVLRQLNIELPDGGRVPLESVARIYEAGGPNTINRENVRRRIVIQCNVSDRGVVDVVQDIQRRVAPLVAELPTSYFVEYGGQFESQQSATRVIAVLFAVSLIGVFLVLFTMFRSVNLSLQVMAALPMAFIGSVAALVVTGQTLTVAAMVGFISLAGIASRNGILLLNHYLHLVRYEGEDWTKEMIVRAGLERLAPVLMTALTSGIGLVPLVLASGEPGKEILYPVATVILGGLVSSTLLDFFVHPALFWLFGLKEAQRVVSESREEVPLVEHDEEPGHTGEVTEAVVSQGTA</sequence>
<dbReference type="GO" id="GO:0008324">
    <property type="term" value="F:monoatomic cation transmembrane transporter activity"/>
    <property type="evidence" value="ECO:0007669"/>
    <property type="project" value="InterPro"/>
</dbReference>
<dbReference type="KEGG" id="mri:Mal4_29060"/>
<gene>
    <name evidence="10" type="primary">czcA_3</name>
    <name evidence="10" type="ORF">Mal4_29060</name>
</gene>
<keyword evidence="5 9" id="KW-0812">Transmembrane</keyword>
<dbReference type="Gene3D" id="3.30.70.1430">
    <property type="entry name" value="Multidrug efflux transporter AcrB pore domain"/>
    <property type="match status" value="2"/>
</dbReference>
<dbReference type="GO" id="GO:0005886">
    <property type="term" value="C:plasma membrane"/>
    <property type="evidence" value="ECO:0007669"/>
    <property type="project" value="UniProtKB-SubCell"/>
</dbReference>
<evidence type="ECO:0000313" key="10">
    <source>
        <dbReference type="EMBL" id="QDU38577.1"/>
    </source>
</evidence>
<keyword evidence="11" id="KW-1185">Reference proteome</keyword>
<dbReference type="Proteomes" id="UP000320496">
    <property type="component" value="Chromosome"/>
</dbReference>
<evidence type="ECO:0000256" key="5">
    <source>
        <dbReference type="ARBA" id="ARBA00022692"/>
    </source>
</evidence>
<keyword evidence="6 9" id="KW-1133">Transmembrane helix</keyword>
<dbReference type="EMBL" id="CP036275">
    <property type="protein sequence ID" value="QDU38577.1"/>
    <property type="molecule type" value="Genomic_DNA"/>
</dbReference>
<dbReference type="OrthoDB" id="219750at2"/>
<dbReference type="InterPro" id="IPR004763">
    <property type="entry name" value="CusA-like"/>
</dbReference>
<keyword evidence="4" id="KW-1003">Cell membrane</keyword>
<name>A0A517Z7W9_9PLAN</name>
<keyword evidence="3" id="KW-0813">Transport</keyword>
<feature type="transmembrane region" description="Helical" evidence="9">
    <location>
        <begin position="533"/>
        <end position="560"/>
    </location>
</feature>
<reference evidence="10 11" key="1">
    <citation type="submission" date="2019-02" db="EMBL/GenBank/DDBJ databases">
        <title>Deep-cultivation of Planctomycetes and their phenomic and genomic characterization uncovers novel biology.</title>
        <authorList>
            <person name="Wiegand S."/>
            <person name="Jogler M."/>
            <person name="Boedeker C."/>
            <person name="Pinto D."/>
            <person name="Vollmers J."/>
            <person name="Rivas-Marin E."/>
            <person name="Kohn T."/>
            <person name="Peeters S.H."/>
            <person name="Heuer A."/>
            <person name="Rast P."/>
            <person name="Oberbeckmann S."/>
            <person name="Bunk B."/>
            <person name="Jeske O."/>
            <person name="Meyerdierks A."/>
            <person name="Storesund J.E."/>
            <person name="Kallscheuer N."/>
            <person name="Luecker S."/>
            <person name="Lage O.M."/>
            <person name="Pohl T."/>
            <person name="Merkel B.J."/>
            <person name="Hornburger P."/>
            <person name="Mueller R.-W."/>
            <person name="Bruemmer F."/>
            <person name="Labrenz M."/>
            <person name="Spormann A.M."/>
            <person name="Op den Camp H."/>
            <person name="Overmann J."/>
            <person name="Amann R."/>
            <person name="Jetten M.S.M."/>
            <person name="Mascher T."/>
            <person name="Medema M.H."/>
            <person name="Devos D.P."/>
            <person name="Kaster A.-K."/>
            <person name="Ovreas L."/>
            <person name="Rohde M."/>
            <person name="Galperin M.Y."/>
            <person name="Jogler C."/>
        </authorList>
    </citation>
    <scope>NUCLEOTIDE SEQUENCE [LARGE SCALE GENOMIC DNA]</scope>
    <source>
        <strain evidence="10 11">Mal4</strain>
    </source>
</reference>
<evidence type="ECO:0000256" key="6">
    <source>
        <dbReference type="ARBA" id="ARBA00022989"/>
    </source>
</evidence>
<evidence type="ECO:0000256" key="1">
    <source>
        <dbReference type="ARBA" id="ARBA00004651"/>
    </source>
</evidence>
<dbReference type="PANTHER" id="PTHR32063">
    <property type="match status" value="1"/>
</dbReference>
<dbReference type="RefSeq" id="WP_145369843.1">
    <property type="nucleotide sequence ID" value="NZ_CP036275.1"/>
</dbReference>
<comment type="similarity">
    <text evidence="2">Belongs to the resistance-nodulation-cell division (RND) (TC 2.A.6) family.</text>
</comment>
<dbReference type="InterPro" id="IPR001036">
    <property type="entry name" value="Acrflvin-R"/>
</dbReference>
<dbReference type="GO" id="GO:0042910">
    <property type="term" value="F:xenobiotic transmembrane transporter activity"/>
    <property type="evidence" value="ECO:0007669"/>
    <property type="project" value="TreeGrafter"/>
</dbReference>
<feature type="transmembrane region" description="Helical" evidence="9">
    <location>
        <begin position="901"/>
        <end position="921"/>
    </location>
</feature>
<evidence type="ECO:0000256" key="9">
    <source>
        <dbReference type="SAM" id="Phobius"/>
    </source>
</evidence>
<evidence type="ECO:0000256" key="7">
    <source>
        <dbReference type="ARBA" id="ARBA00023136"/>
    </source>
</evidence>
<feature type="transmembrane region" description="Helical" evidence="9">
    <location>
        <begin position="1003"/>
        <end position="1033"/>
    </location>
</feature>
<proteinExistence type="inferred from homology"/>
<evidence type="ECO:0000256" key="8">
    <source>
        <dbReference type="SAM" id="MobiDB-lite"/>
    </source>
</evidence>
<dbReference type="Gene3D" id="1.20.1640.10">
    <property type="entry name" value="Multidrug efflux transporter AcrB transmembrane domain"/>
    <property type="match status" value="2"/>
</dbReference>
<feature type="transmembrane region" description="Helical" evidence="9">
    <location>
        <begin position="975"/>
        <end position="997"/>
    </location>
</feature>
<dbReference type="SUPFAM" id="SSF82693">
    <property type="entry name" value="Multidrug efflux transporter AcrB pore domain, PN1, PN2, PC1 and PC2 subdomains"/>
    <property type="match status" value="3"/>
</dbReference>
<feature type="transmembrane region" description="Helical" evidence="9">
    <location>
        <begin position="372"/>
        <end position="392"/>
    </location>
</feature>
<evidence type="ECO:0000256" key="3">
    <source>
        <dbReference type="ARBA" id="ARBA00022448"/>
    </source>
</evidence>
<evidence type="ECO:0000256" key="2">
    <source>
        <dbReference type="ARBA" id="ARBA00010942"/>
    </source>
</evidence>
<feature type="transmembrane region" description="Helical" evidence="9">
    <location>
        <begin position="453"/>
        <end position="471"/>
    </location>
</feature>
<dbReference type="SUPFAM" id="SSF82866">
    <property type="entry name" value="Multidrug efflux transporter AcrB transmembrane domain"/>
    <property type="match status" value="2"/>
</dbReference>
<dbReference type="SUPFAM" id="SSF82714">
    <property type="entry name" value="Multidrug efflux transporter AcrB TolC docking domain, DN and DC subdomains"/>
    <property type="match status" value="2"/>
</dbReference>
<feature type="transmembrane region" description="Helical" evidence="9">
    <location>
        <begin position="483"/>
        <end position="508"/>
    </location>
</feature>
<dbReference type="Pfam" id="PF00873">
    <property type="entry name" value="ACR_tran"/>
    <property type="match status" value="1"/>
</dbReference>
<dbReference type="AlphaFoldDB" id="A0A517Z7W9"/>
<keyword evidence="7 9" id="KW-0472">Membrane</keyword>
<dbReference type="PRINTS" id="PR00702">
    <property type="entry name" value="ACRIFLAVINRP"/>
</dbReference>
<evidence type="ECO:0000313" key="11">
    <source>
        <dbReference type="Proteomes" id="UP000320496"/>
    </source>
</evidence>
<dbReference type="NCBIfam" id="TIGR00914">
    <property type="entry name" value="2A0601"/>
    <property type="match status" value="1"/>
</dbReference>
<dbReference type="Gene3D" id="3.30.70.1320">
    <property type="entry name" value="Multidrug efflux transporter AcrB pore domain like"/>
    <property type="match status" value="1"/>
</dbReference>
<dbReference type="Gene3D" id="3.30.2090.10">
    <property type="entry name" value="Multidrug efflux transporter AcrB TolC docking domain, DN and DC subdomains"/>
    <property type="match status" value="2"/>
</dbReference>
<dbReference type="PANTHER" id="PTHR32063:SF4">
    <property type="entry name" value="SLR6043 PROTEIN"/>
    <property type="match status" value="1"/>
</dbReference>
<feature type="transmembrane region" description="Helical" evidence="9">
    <location>
        <begin position="874"/>
        <end position="894"/>
    </location>
</feature>
<accession>A0A517Z7W9</accession>
<organism evidence="10 11">
    <name type="scientific">Maioricimonas rarisocia</name>
    <dbReference type="NCBI Taxonomy" id="2528026"/>
    <lineage>
        <taxon>Bacteria</taxon>
        <taxon>Pseudomonadati</taxon>
        <taxon>Planctomycetota</taxon>
        <taxon>Planctomycetia</taxon>
        <taxon>Planctomycetales</taxon>
        <taxon>Planctomycetaceae</taxon>
        <taxon>Maioricimonas</taxon>
    </lineage>
</organism>
<protein>
    <submittedName>
        <fullName evidence="10">Cobalt-zinc-cadmium resistance protein CzcA</fullName>
    </submittedName>
</protein>
<feature type="transmembrane region" description="Helical" evidence="9">
    <location>
        <begin position="927"/>
        <end position="954"/>
    </location>
</feature>
<feature type="region of interest" description="Disordered" evidence="8">
    <location>
        <begin position="1053"/>
        <end position="1074"/>
    </location>
</feature>
<comment type="subcellular location">
    <subcellularLocation>
        <location evidence="1">Cell membrane</location>
        <topology evidence="1">Multi-pass membrane protein</topology>
    </subcellularLocation>
</comment>